<gene>
    <name evidence="1" type="ORF">B0I10_10673</name>
</gene>
<reference evidence="1 2" key="1">
    <citation type="submission" date="2018-06" db="EMBL/GenBank/DDBJ databases">
        <title>Genomic Encyclopedia of Type Strains, Phase III (KMG-III): the genomes of soil and plant-associated and newly described type strains.</title>
        <authorList>
            <person name="Whitman W."/>
        </authorList>
    </citation>
    <scope>NUCLEOTIDE SEQUENCE [LARGE SCALE GENOMIC DNA]</scope>
    <source>
        <strain evidence="1 2">CGMCC 1.12504</strain>
    </source>
</reference>
<dbReference type="InterPro" id="IPR010384">
    <property type="entry name" value="MtfA_fam"/>
</dbReference>
<dbReference type="SUPFAM" id="SSF55486">
    <property type="entry name" value="Metalloproteases ('zincins'), catalytic domain"/>
    <property type="match status" value="1"/>
</dbReference>
<protein>
    <recommendedName>
        <fullName evidence="3">Peptidase</fullName>
    </recommendedName>
</protein>
<dbReference type="InterPro" id="IPR042252">
    <property type="entry name" value="MtfA_N"/>
</dbReference>
<dbReference type="RefSeq" id="WP_112085905.1">
    <property type="nucleotide sequence ID" value="NZ_QLSV01000006.1"/>
</dbReference>
<dbReference type="Pfam" id="PF06167">
    <property type="entry name" value="Peptidase_M90"/>
    <property type="match status" value="1"/>
</dbReference>
<keyword evidence="2" id="KW-1185">Reference proteome</keyword>
<comment type="caution">
    <text evidence="1">The sequence shown here is derived from an EMBL/GenBank/DDBJ whole genome shotgun (WGS) entry which is preliminary data.</text>
</comment>
<name>A0A328WP35_9FLAO</name>
<evidence type="ECO:0000313" key="2">
    <source>
        <dbReference type="Proteomes" id="UP000249518"/>
    </source>
</evidence>
<accession>A0A328WP35</accession>
<proteinExistence type="predicted"/>
<dbReference type="InterPro" id="IPR024079">
    <property type="entry name" value="MetalloPept_cat_dom_sf"/>
</dbReference>
<evidence type="ECO:0008006" key="3">
    <source>
        <dbReference type="Google" id="ProtNLM"/>
    </source>
</evidence>
<dbReference type="GO" id="GO:0008237">
    <property type="term" value="F:metallopeptidase activity"/>
    <property type="evidence" value="ECO:0007669"/>
    <property type="project" value="InterPro"/>
</dbReference>
<evidence type="ECO:0000313" key="1">
    <source>
        <dbReference type="EMBL" id="RAR48072.1"/>
    </source>
</evidence>
<dbReference type="GO" id="GO:0005829">
    <property type="term" value="C:cytosol"/>
    <property type="evidence" value="ECO:0007669"/>
    <property type="project" value="TreeGrafter"/>
</dbReference>
<organism evidence="1 2">
    <name type="scientific">Flavobacterium lacus</name>
    <dbReference type="NCBI Taxonomy" id="1353778"/>
    <lineage>
        <taxon>Bacteria</taxon>
        <taxon>Pseudomonadati</taxon>
        <taxon>Bacteroidota</taxon>
        <taxon>Flavobacteriia</taxon>
        <taxon>Flavobacteriales</taxon>
        <taxon>Flavobacteriaceae</taxon>
        <taxon>Flavobacterium</taxon>
    </lineage>
</organism>
<sequence>MTTALVFLLLIGFAIYAINTNQKKKVEQFPPKWHNLLLKHVAFYDDLSPEEQKRFQNRMMTFLSEAHLESVGFELNDLDKVYIASSAVIPVFNFPEWHYRNLSTVLVYPDHFNEDLGFAQNDKDRKIGGLVGTGRFENQMILSRKALHEGFSPHSPKHNTGIHEFVHLIDKLDGSTDGVPEVLMQKPYVIPWLKIIHEKMEEINNNESDIRHYGGTNQAEFLAVAAEYFFEKPELMKKKHPDLYQMLAVCFQGNK</sequence>
<dbReference type="Gene3D" id="3.40.390.10">
    <property type="entry name" value="Collagenase (Catalytic Domain)"/>
    <property type="match status" value="1"/>
</dbReference>
<dbReference type="GO" id="GO:0004177">
    <property type="term" value="F:aminopeptidase activity"/>
    <property type="evidence" value="ECO:0007669"/>
    <property type="project" value="TreeGrafter"/>
</dbReference>
<dbReference type="Proteomes" id="UP000249518">
    <property type="component" value="Unassembled WGS sequence"/>
</dbReference>
<dbReference type="PANTHER" id="PTHR30164">
    <property type="entry name" value="MTFA PEPTIDASE"/>
    <property type="match status" value="1"/>
</dbReference>
<dbReference type="PANTHER" id="PTHR30164:SF2">
    <property type="entry name" value="PROTEIN MTFA"/>
    <property type="match status" value="1"/>
</dbReference>
<dbReference type="CDD" id="cd20169">
    <property type="entry name" value="Peptidase_M90_mtfA"/>
    <property type="match status" value="1"/>
</dbReference>
<dbReference type="AlphaFoldDB" id="A0A328WP35"/>
<dbReference type="Gene3D" id="1.10.472.150">
    <property type="entry name" value="Glucose-regulated metallo-peptidase M90, N-terminal domain"/>
    <property type="match status" value="1"/>
</dbReference>
<dbReference type="OrthoDB" id="9786424at2"/>
<dbReference type="EMBL" id="QLSV01000006">
    <property type="protein sequence ID" value="RAR48072.1"/>
    <property type="molecule type" value="Genomic_DNA"/>
</dbReference>